<reference evidence="1 2" key="1">
    <citation type="submission" date="2014-08" db="EMBL/GenBank/DDBJ databases">
        <authorList>
            <person name="Bunnell A."/>
            <person name="Chain P.S."/>
            <person name="Chertkov O."/>
            <person name="Currie B.J."/>
            <person name="Daligault H.E."/>
            <person name="Davenport K.W."/>
            <person name="Davis C."/>
            <person name="Gleasner C.D."/>
            <person name="Johnson S.L."/>
            <person name="Kaestli M."/>
            <person name="Koren S."/>
            <person name="Kunde Y.A."/>
            <person name="Mayo M."/>
            <person name="McMurry K.K."/>
            <person name="Price E.P."/>
            <person name="Reitenga K.G."/>
            <person name="Robison R."/>
            <person name="Rosovitz M.J."/>
            <person name="Sarovich D.S."/>
            <person name="Teshima H."/>
        </authorList>
    </citation>
    <scope>NUCLEOTIDE SEQUENCE [LARGE SCALE GENOMIC DNA]</scope>
    <source>
        <strain evidence="1 2">MSHR44</strain>
    </source>
</reference>
<gene>
    <name evidence="1" type="ORF">Y036_4665</name>
</gene>
<organism evidence="1 2">
    <name type="scientific">Burkholderia pseudomallei</name>
    <name type="common">Pseudomonas pseudomallei</name>
    <dbReference type="NCBI Taxonomy" id="28450"/>
    <lineage>
        <taxon>Bacteria</taxon>
        <taxon>Pseudomonadati</taxon>
        <taxon>Pseudomonadota</taxon>
        <taxon>Betaproteobacteria</taxon>
        <taxon>Burkholderiales</taxon>
        <taxon>Burkholderiaceae</taxon>
        <taxon>Burkholderia</taxon>
        <taxon>pseudomallei group</taxon>
    </lineage>
</organism>
<name>A0AA40MDS2_BURPE</name>
<dbReference type="EMBL" id="JQIM01000009">
    <property type="protein sequence ID" value="KGX11047.1"/>
    <property type="molecule type" value="Genomic_DNA"/>
</dbReference>
<dbReference type="Proteomes" id="UP000030475">
    <property type="component" value="Unassembled WGS sequence"/>
</dbReference>
<accession>A0AA40MDS2</accession>
<evidence type="ECO:0000313" key="1">
    <source>
        <dbReference type="EMBL" id="KGX11047.1"/>
    </source>
</evidence>
<evidence type="ECO:0000313" key="2">
    <source>
        <dbReference type="Proteomes" id="UP000030475"/>
    </source>
</evidence>
<comment type="caution">
    <text evidence="1">The sequence shown here is derived from an EMBL/GenBank/DDBJ whole genome shotgun (WGS) entry which is preliminary data.</text>
</comment>
<evidence type="ECO:0008006" key="3">
    <source>
        <dbReference type="Google" id="ProtNLM"/>
    </source>
</evidence>
<sequence length="261" mass="29054">MAGRACGPPRRKAALIREEIPRAASGELRCGLRWSQKATRPKRRNVRGYGEGRRARISSKQNQMTGCDMDWLTFVSKVIEATAWPLAVLILVFKFSDRFRELLGNLTEFNLPGGISGKFEAPLQNAEHLARQLELTFIGEGGVEFTPDPIALNANPTGVIMEAWKELTSVGGDLFKIAQILGRDARIVSGSISKDVLRELESRCLVPDDEIKLLRELREIRNRAAHSVKGRPTPDEAERFVSIVRALEAAWIARLASAEPR</sequence>
<dbReference type="AlphaFoldDB" id="A0AA40MDS2"/>
<protein>
    <recommendedName>
        <fullName evidence="3">DUF4145 domain-containing protein</fullName>
    </recommendedName>
</protein>
<proteinExistence type="predicted"/>